<comment type="similarity">
    <text evidence="10">Belongs to the insect chemoreceptor superfamily. Heteromeric odorant receptor channel (TC 1.A.69) family.</text>
</comment>
<evidence type="ECO:0000313" key="12">
    <source>
        <dbReference type="RefSeq" id="XP_026684964.1"/>
    </source>
</evidence>
<dbReference type="GO" id="GO:0005886">
    <property type="term" value="C:plasma membrane"/>
    <property type="evidence" value="ECO:0007669"/>
    <property type="project" value="UniProtKB-SubCell"/>
</dbReference>
<feature type="transmembrane region" description="Helical" evidence="10">
    <location>
        <begin position="87"/>
        <end position="107"/>
    </location>
</feature>
<dbReference type="PROSITE" id="PS01054">
    <property type="entry name" value="TRANSALDOLASE_1"/>
    <property type="match status" value="1"/>
</dbReference>
<evidence type="ECO:0000256" key="3">
    <source>
        <dbReference type="ARBA" id="ARBA00022606"/>
    </source>
</evidence>
<comment type="subcellular location">
    <subcellularLocation>
        <location evidence="1 10">Cell membrane</location>
        <topology evidence="1 10">Multi-pass membrane protein</topology>
    </subcellularLocation>
</comment>
<dbReference type="RefSeq" id="XP_026684964.1">
    <property type="nucleotide sequence ID" value="XM_026829163.1"/>
</dbReference>
<dbReference type="InterPro" id="IPR004117">
    <property type="entry name" value="7tm6_olfct_rcpt"/>
</dbReference>
<proteinExistence type="inferred from homology"/>
<dbReference type="GO" id="GO:0006098">
    <property type="term" value="P:pentose-phosphate shunt"/>
    <property type="evidence" value="ECO:0007669"/>
    <property type="project" value="UniProtKB-UniPathway"/>
</dbReference>
<dbReference type="GO" id="GO:0005549">
    <property type="term" value="F:odorant binding"/>
    <property type="evidence" value="ECO:0007669"/>
    <property type="project" value="InterPro"/>
</dbReference>
<dbReference type="AlphaFoldDB" id="A0A3Q0J921"/>
<evidence type="ECO:0000256" key="6">
    <source>
        <dbReference type="ARBA" id="ARBA00022989"/>
    </source>
</evidence>
<dbReference type="InterPro" id="IPR018225">
    <property type="entry name" value="Transaldolase_AS"/>
</dbReference>
<feature type="transmembrane region" description="Helical" evidence="10">
    <location>
        <begin position="56"/>
        <end position="81"/>
    </location>
</feature>
<evidence type="ECO:0000256" key="2">
    <source>
        <dbReference type="ARBA" id="ARBA00022475"/>
    </source>
</evidence>
<dbReference type="GO" id="GO:0007165">
    <property type="term" value="P:signal transduction"/>
    <property type="evidence" value="ECO:0007669"/>
    <property type="project" value="UniProtKB-KW"/>
</dbReference>
<dbReference type="PANTHER" id="PTHR21137">
    <property type="entry name" value="ODORANT RECEPTOR"/>
    <property type="match status" value="1"/>
</dbReference>
<evidence type="ECO:0000313" key="11">
    <source>
        <dbReference type="Proteomes" id="UP000079169"/>
    </source>
</evidence>
<keyword evidence="9 10" id="KW-0807">Transducer</keyword>
<evidence type="ECO:0000256" key="4">
    <source>
        <dbReference type="ARBA" id="ARBA00022692"/>
    </source>
</evidence>
<dbReference type="GO" id="GO:0005975">
    <property type="term" value="P:carbohydrate metabolic process"/>
    <property type="evidence" value="ECO:0007669"/>
    <property type="project" value="InterPro"/>
</dbReference>
<evidence type="ECO:0000256" key="9">
    <source>
        <dbReference type="ARBA" id="ARBA00023224"/>
    </source>
</evidence>
<evidence type="ECO:0000256" key="10">
    <source>
        <dbReference type="RuleBase" id="RU351113"/>
    </source>
</evidence>
<keyword evidence="5 10" id="KW-0552">Olfaction</keyword>
<evidence type="ECO:0000256" key="7">
    <source>
        <dbReference type="ARBA" id="ARBA00023136"/>
    </source>
</evidence>
<accession>A0A3Q0J921</accession>
<evidence type="ECO:0000256" key="5">
    <source>
        <dbReference type="ARBA" id="ARBA00022725"/>
    </source>
</evidence>
<feature type="transmembrane region" description="Helical" evidence="10">
    <location>
        <begin position="309"/>
        <end position="329"/>
    </location>
</feature>
<keyword evidence="3 10" id="KW-0716">Sensory transduction</keyword>
<gene>
    <name evidence="12" type="primary">LOC113470606</name>
</gene>
<protein>
    <recommendedName>
        <fullName evidence="10">Odorant receptor</fullName>
    </recommendedName>
</protein>
<name>A0A3Q0J921_DIACI</name>
<keyword evidence="2" id="KW-1003">Cell membrane</keyword>
<dbReference type="Pfam" id="PF02949">
    <property type="entry name" value="7tm_6"/>
    <property type="match status" value="1"/>
</dbReference>
<organism evidence="11 12">
    <name type="scientific">Diaphorina citri</name>
    <name type="common">Asian citrus psyllid</name>
    <dbReference type="NCBI Taxonomy" id="121845"/>
    <lineage>
        <taxon>Eukaryota</taxon>
        <taxon>Metazoa</taxon>
        <taxon>Ecdysozoa</taxon>
        <taxon>Arthropoda</taxon>
        <taxon>Hexapoda</taxon>
        <taxon>Insecta</taxon>
        <taxon>Pterygota</taxon>
        <taxon>Neoptera</taxon>
        <taxon>Paraneoptera</taxon>
        <taxon>Hemiptera</taxon>
        <taxon>Sternorrhyncha</taxon>
        <taxon>Psylloidea</taxon>
        <taxon>Psyllidae</taxon>
        <taxon>Diaphorininae</taxon>
        <taxon>Diaphorina</taxon>
    </lineage>
</organism>
<dbReference type="UniPathway" id="UPA00115">
    <property type="reaction ID" value="UER00414"/>
</dbReference>
<sequence>MWKNLAKLKAIFTLAASVREERVTRYIHLILKLLNTLGLFNLPRNNLSKRSYLRRFYLKFVFVFSGILLILNVACIIRWSSKNFVEFLLNSMENVGGALIYFEILLLNSRRTDLLKLLDRMNRFDVTSNPSIFVNSRKVERLIFFIFGGLIVFSIFFKLTTPFFSIDRKECEKIQTIYGLKNPQNRLPLCIYLPHVDTSEPHYFWPFYLLEIYAAFLWFSLGVTEALFFPFILLHLAGQHLVLSRQLKALGKTHVYVPQRNTRFRFYHDAANRARDLSDMRKCIVFHQKMFEFRALFDSITERNIRLRVILLTMVTSLSVYPITILSQFDSQKQLLLIAEAMLTLGYYYYNCLLSESLEWSNCLVRQSIYQNKWYEMCPESRRMMLMFLQMTQKPHHIKTFGGIVALGNVHYLKMLKATYSFIRFINLIKR</sequence>
<keyword evidence="6 10" id="KW-1133">Transmembrane helix</keyword>
<dbReference type="GeneID" id="113470606"/>
<keyword evidence="11" id="KW-1185">Reference proteome</keyword>
<keyword evidence="8 10" id="KW-0675">Receptor</keyword>
<dbReference type="GO" id="GO:0004984">
    <property type="term" value="F:olfactory receptor activity"/>
    <property type="evidence" value="ECO:0007669"/>
    <property type="project" value="InterPro"/>
</dbReference>
<comment type="caution">
    <text evidence="10">Lacks conserved residue(s) required for the propagation of feature annotation.</text>
</comment>
<dbReference type="PaxDb" id="121845-A0A3Q0J921"/>
<feature type="transmembrane region" description="Helical" evidence="10">
    <location>
        <begin position="212"/>
        <end position="238"/>
    </location>
</feature>
<keyword evidence="7 10" id="KW-0472">Membrane</keyword>
<evidence type="ECO:0000256" key="1">
    <source>
        <dbReference type="ARBA" id="ARBA00004651"/>
    </source>
</evidence>
<evidence type="ECO:0000256" key="8">
    <source>
        <dbReference type="ARBA" id="ARBA00023170"/>
    </source>
</evidence>
<dbReference type="Proteomes" id="UP000079169">
    <property type="component" value="Unplaced"/>
</dbReference>
<dbReference type="PANTHER" id="PTHR21137:SF35">
    <property type="entry name" value="ODORANT RECEPTOR 19A-RELATED"/>
    <property type="match status" value="1"/>
</dbReference>
<keyword evidence="4 10" id="KW-0812">Transmembrane</keyword>
<feature type="transmembrane region" description="Helical" evidence="10">
    <location>
        <begin position="142"/>
        <end position="159"/>
    </location>
</feature>
<reference evidence="12" key="1">
    <citation type="submission" date="2025-08" db="UniProtKB">
        <authorList>
            <consortium name="RefSeq"/>
        </authorList>
    </citation>
    <scope>IDENTIFICATION</scope>
</reference>